<evidence type="ECO:0000313" key="10">
    <source>
        <dbReference type="EMBL" id="ODQ63832.1"/>
    </source>
</evidence>
<dbReference type="PANTHER" id="PTHR12223:SF28">
    <property type="entry name" value="LECTIN, MANNOSE BINDING 1 LIKE"/>
    <property type="match status" value="1"/>
</dbReference>
<keyword evidence="4 7" id="KW-1133">Transmembrane helix</keyword>
<dbReference type="GO" id="GO:0005789">
    <property type="term" value="C:endoplasmic reticulum membrane"/>
    <property type="evidence" value="ECO:0007669"/>
    <property type="project" value="TreeGrafter"/>
</dbReference>
<proteinExistence type="predicted"/>
<evidence type="ECO:0000313" key="11">
    <source>
        <dbReference type="Proteomes" id="UP000095009"/>
    </source>
</evidence>
<dbReference type="GO" id="GO:0030134">
    <property type="term" value="C:COPII-coated ER to Golgi transport vesicle"/>
    <property type="evidence" value="ECO:0007669"/>
    <property type="project" value="TreeGrafter"/>
</dbReference>
<dbReference type="EMBL" id="KV454413">
    <property type="protein sequence ID" value="ODQ63832.1"/>
    <property type="molecule type" value="Genomic_DNA"/>
</dbReference>
<feature type="transmembrane region" description="Helical" evidence="7">
    <location>
        <begin position="439"/>
        <end position="460"/>
    </location>
</feature>
<dbReference type="CDD" id="cd07308">
    <property type="entry name" value="lectin_leg-like"/>
    <property type="match status" value="1"/>
</dbReference>
<accession>A0A1E3PFW2</accession>
<dbReference type="InterPro" id="IPR013320">
    <property type="entry name" value="ConA-like_dom_sf"/>
</dbReference>
<keyword evidence="10" id="KW-0430">Lectin</keyword>
<dbReference type="GO" id="GO:0005793">
    <property type="term" value="C:endoplasmic reticulum-Golgi intermediate compartment"/>
    <property type="evidence" value="ECO:0007669"/>
    <property type="project" value="TreeGrafter"/>
</dbReference>
<sequence>MVQLGLLLQGLWTLGLYTSVARALVSTQEEQEWSFPSPLGSSGQKIPNWHLDGSAVVDTTASKLVLTALGRGNQRGALWSNKPMPYEAFTFQASVMVSGPIYPGGGLSIWYARDPQVKGPVHGSKDNWRGLAIIMDYDSGVIHRQGSSADEDADGSIRGHYNDGSTNYQDTVSADKGRVDPSDHAFAMCRIGYRNTGIPFTITLSYEPGYLNVEVNGQNCFLSNDIGLDPHGFLGISAASTELPDSFEITNVKTFRGSNNPNSLTYETQQKQEQEQQQQEQRKQEQQQQQEQQQLQQQEKQQQQEQQQYIQEREFPHFSLEGLAKSDHIEGLVGQFEQLSSALNDKLSHLSNEMRNFESMRTLINGANDRITRLESSIVNMGDNHKSTLDNRLNTHSRSVNEQLRDLVSRVDTLSHHLTQPASDKNSLANNMIDNATNIWFPMIVLFMVQGAAIGVYLAYKSKKDRYRDKWY</sequence>
<evidence type="ECO:0000256" key="5">
    <source>
        <dbReference type="ARBA" id="ARBA00023136"/>
    </source>
</evidence>
<keyword evidence="2 7" id="KW-0812">Transmembrane</keyword>
<feature type="compositionally biased region" description="Polar residues" evidence="6">
    <location>
        <begin position="253"/>
        <end position="268"/>
    </location>
</feature>
<dbReference type="GO" id="GO:0006888">
    <property type="term" value="P:endoplasmic reticulum to Golgi vesicle-mediated transport"/>
    <property type="evidence" value="ECO:0007669"/>
    <property type="project" value="TreeGrafter"/>
</dbReference>
<dbReference type="PANTHER" id="PTHR12223">
    <property type="entry name" value="VESICULAR MANNOSE-BINDING LECTIN"/>
    <property type="match status" value="1"/>
</dbReference>
<dbReference type="Gene3D" id="2.60.120.200">
    <property type="match status" value="1"/>
</dbReference>
<evidence type="ECO:0000256" key="3">
    <source>
        <dbReference type="ARBA" id="ARBA00022729"/>
    </source>
</evidence>
<evidence type="ECO:0000256" key="7">
    <source>
        <dbReference type="SAM" id="Phobius"/>
    </source>
</evidence>
<name>A0A1E3PFW2_9ASCO</name>
<evidence type="ECO:0000256" key="2">
    <source>
        <dbReference type="ARBA" id="ARBA00022692"/>
    </source>
</evidence>
<protein>
    <submittedName>
        <fullName evidence="10">Concanavalin A-like lectin/glucanase</fullName>
    </submittedName>
</protein>
<feature type="compositionally biased region" description="Basic and acidic residues" evidence="6">
    <location>
        <begin position="270"/>
        <end position="283"/>
    </location>
</feature>
<dbReference type="PROSITE" id="PS51328">
    <property type="entry name" value="L_LECTIN_LIKE"/>
    <property type="match status" value="1"/>
</dbReference>
<dbReference type="InterPro" id="IPR051136">
    <property type="entry name" value="Intracellular_Lectin-GPT"/>
</dbReference>
<comment type="subcellular location">
    <subcellularLocation>
        <location evidence="1">Membrane</location>
        <topology evidence="1">Single-pass type I membrane protein</topology>
    </subcellularLocation>
</comment>
<feature type="domain" description="L-type lectin-like" evidence="9">
    <location>
        <begin position="25"/>
        <end position="257"/>
    </location>
</feature>
<dbReference type="GO" id="GO:0000139">
    <property type="term" value="C:Golgi membrane"/>
    <property type="evidence" value="ECO:0007669"/>
    <property type="project" value="TreeGrafter"/>
</dbReference>
<evidence type="ECO:0000256" key="6">
    <source>
        <dbReference type="SAM" id="MobiDB-lite"/>
    </source>
</evidence>
<keyword evidence="3 8" id="KW-0732">Signal</keyword>
<feature type="compositionally biased region" description="Polar residues" evidence="6">
    <location>
        <begin position="163"/>
        <end position="172"/>
    </location>
</feature>
<evidence type="ECO:0000259" key="9">
    <source>
        <dbReference type="PROSITE" id="PS51328"/>
    </source>
</evidence>
<organism evidence="10 11">
    <name type="scientific">Nadsonia fulvescens var. elongata DSM 6958</name>
    <dbReference type="NCBI Taxonomy" id="857566"/>
    <lineage>
        <taxon>Eukaryota</taxon>
        <taxon>Fungi</taxon>
        <taxon>Dikarya</taxon>
        <taxon>Ascomycota</taxon>
        <taxon>Saccharomycotina</taxon>
        <taxon>Dipodascomycetes</taxon>
        <taxon>Dipodascales</taxon>
        <taxon>Dipodascales incertae sedis</taxon>
        <taxon>Nadsonia</taxon>
    </lineage>
</organism>
<dbReference type="STRING" id="857566.A0A1E3PFW2"/>
<dbReference type="InterPro" id="IPR005052">
    <property type="entry name" value="Lectin_leg"/>
</dbReference>
<evidence type="ECO:0000256" key="1">
    <source>
        <dbReference type="ARBA" id="ARBA00004479"/>
    </source>
</evidence>
<dbReference type="GO" id="GO:0005537">
    <property type="term" value="F:D-mannose binding"/>
    <property type="evidence" value="ECO:0007669"/>
    <property type="project" value="TreeGrafter"/>
</dbReference>
<keyword evidence="11" id="KW-1185">Reference proteome</keyword>
<dbReference type="Proteomes" id="UP000095009">
    <property type="component" value="Unassembled WGS sequence"/>
</dbReference>
<feature type="region of interest" description="Disordered" evidence="6">
    <location>
        <begin position="253"/>
        <end position="283"/>
    </location>
</feature>
<keyword evidence="5 7" id="KW-0472">Membrane</keyword>
<gene>
    <name evidence="10" type="ORF">NADFUDRAFT_83936</name>
</gene>
<dbReference type="AlphaFoldDB" id="A0A1E3PFW2"/>
<feature type="chain" id="PRO_5009133851" evidence="8">
    <location>
        <begin position="24"/>
        <end position="472"/>
    </location>
</feature>
<reference evidence="10 11" key="1">
    <citation type="journal article" date="2016" name="Proc. Natl. Acad. Sci. U.S.A.">
        <title>Comparative genomics of biotechnologically important yeasts.</title>
        <authorList>
            <person name="Riley R."/>
            <person name="Haridas S."/>
            <person name="Wolfe K.H."/>
            <person name="Lopes M.R."/>
            <person name="Hittinger C.T."/>
            <person name="Goeker M."/>
            <person name="Salamov A.A."/>
            <person name="Wisecaver J.H."/>
            <person name="Long T.M."/>
            <person name="Calvey C.H."/>
            <person name="Aerts A.L."/>
            <person name="Barry K.W."/>
            <person name="Choi C."/>
            <person name="Clum A."/>
            <person name="Coughlan A.Y."/>
            <person name="Deshpande S."/>
            <person name="Douglass A.P."/>
            <person name="Hanson S.J."/>
            <person name="Klenk H.-P."/>
            <person name="LaButti K.M."/>
            <person name="Lapidus A."/>
            <person name="Lindquist E.A."/>
            <person name="Lipzen A.M."/>
            <person name="Meier-Kolthoff J.P."/>
            <person name="Ohm R.A."/>
            <person name="Otillar R.P."/>
            <person name="Pangilinan J.L."/>
            <person name="Peng Y."/>
            <person name="Rokas A."/>
            <person name="Rosa C.A."/>
            <person name="Scheuner C."/>
            <person name="Sibirny A.A."/>
            <person name="Slot J.C."/>
            <person name="Stielow J.B."/>
            <person name="Sun H."/>
            <person name="Kurtzman C.P."/>
            <person name="Blackwell M."/>
            <person name="Grigoriev I.V."/>
            <person name="Jeffries T.W."/>
        </authorList>
    </citation>
    <scope>NUCLEOTIDE SEQUENCE [LARGE SCALE GENOMIC DNA]</scope>
    <source>
        <strain evidence="10 11">DSM 6958</strain>
    </source>
</reference>
<evidence type="ECO:0000256" key="4">
    <source>
        <dbReference type="ARBA" id="ARBA00022989"/>
    </source>
</evidence>
<dbReference type="SUPFAM" id="SSF49899">
    <property type="entry name" value="Concanavalin A-like lectins/glucanases"/>
    <property type="match status" value="1"/>
</dbReference>
<dbReference type="Pfam" id="PF03388">
    <property type="entry name" value="Lectin_leg-like"/>
    <property type="match status" value="1"/>
</dbReference>
<feature type="signal peptide" evidence="8">
    <location>
        <begin position="1"/>
        <end position="23"/>
    </location>
</feature>
<evidence type="ECO:0000256" key="8">
    <source>
        <dbReference type="SAM" id="SignalP"/>
    </source>
</evidence>
<feature type="region of interest" description="Disordered" evidence="6">
    <location>
        <begin position="146"/>
        <end position="176"/>
    </location>
</feature>
<dbReference type="OrthoDB" id="10265193at2759"/>